<dbReference type="PANTHER" id="PTHR15917">
    <property type="match status" value="1"/>
</dbReference>
<reference evidence="3 4" key="2">
    <citation type="journal article" date="2023" name="Mol. Biol. Evol.">
        <title>Genomics of Secondarily Temperate Adaptation in the Only Non-Antarctic Icefish.</title>
        <authorList>
            <person name="Rivera-Colon A.G."/>
            <person name="Rayamajhi N."/>
            <person name="Minhas B.F."/>
            <person name="Madrigal G."/>
            <person name="Bilyk K.T."/>
            <person name="Yoon V."/>
            <person name="Hune M."/>
            <person name="Gregory S."/>
            <person name="Cheng C.H.C."/>
            <person name="Catchen J.M."/>
        </authorList>
    </citation>
    <scope>NUCLEOTIDE SEQUENCE [LARGE SCALE GENOMIC DNA]</scope>
    <source>
        <strain evidence="3">JMC-PN-2008</strain>
    </source>
</reference>
<dbReference type="Proteomes" id="UP001346869">
    <property type="component" value="Unassembled WGS sequence"/>
</dbReference>
<dbReference type="EMBL" id="JAUZQC010000014">
    <property type="protein sequence ID" value="KAK5860230.1"/>
    <property type="molecule type" value="Genomic_DNA"/>
</dbReference>
<evidence type="ECO:0000313" key="4">
    <source>
        <dbReference type="Proteomes" id="UP001346869"/>
    </source>
</evidence>
<feature type="compositionally biased region" description="Polar residues" evidence="2">
    <location>
        <begin position="471"/>
        <end position="480"/>
    </location>
</feature>
<feature type="compositionally biased region" description="Basic and acidic residues" evidence="2">
    <location>
        <begin position="225"/>
        <end position="241"/>
    </location>
</feature>
<dbReference type="InterPro" id="IPR027997">
    <property type="entry name" value="Largen/INSYN1"/>
</dbReference>
<feature type="compositionally biased region" description="Polar residues" evidence="2">
    <location>
        <begin position="261"/>
        <end position="270"/>
    </location>
</feature>
<dbReference type="AlphaFoldDB" id="A0AAN7XIG2"/>
<keyword evidence="1" id="KW-0175">Coiled coil</keyword>
<dbReference type="GO" id="GO:0045727">
    <property type="term" value="P:positive regulation of translation"/>
    <property type="evidence" value="ECO:0007669"/>
    <property type="project" value="TreeGrafter"/>
</dbReference>
<sequence length="518" mass="57799">MYTEGAQTTGHHRFHQKHINNTTPCSCQHCVHYDQPAFGQHGGPAYQPAPERQTDHPSLDCMRDVQAPRVKDVGGRAILVDRAERSGHRSPQRRPVFGGPGPYSQSHDFSQVCPWELNPAQWSYPPEPGVRHYPSVREQCGCVMRCDTRAHPFNAGIPHPLPHLQVKGPGYRHRRTVRYVCVDEEEESCGCKSENYHSEPQNPHLGHLNKPNGHCGQRAVFSEGGEERDSHQDRGRLKGGSEEGWYGRGGSHKGFFPTEVPQKQLNQSRQKGPCVPPSGVTVPSPEPSKPTTNDHQRQGSEVVTQKRRQDSVRDQIRQVVTNLEDVLGGLKQVHVEMKEVVEQIDRLTASIDLSDEAPCISQGPSSNFSSHHGELRLALLPNHQPAPVPTSQHLEEDRIILRTNSPSPVHTASVVKTSRFTPPIHHKDIINERLGLNGHPPHLYPPRDSHHVGQTHLEPLPHSLDPKVIIGNSTSNSRTQKPPLYPQNGRCGKGPYPYPKTVRPPAYPERGRESTSMV</sequence>
<dbReference type="PANTHER" id="PTHR15917:SF0">
    <property type="entry name" value="PROTEIN LARGEN"/>
    <property type="match status" value="1"/>
</dbReference>
<feature type="region of interest" description="Disordered" evidence="2">
    <location>
        <begin position="435"/>
        <end position="518"/>
    </location>
</feature>
<accession>A0AAN7XIG2</accession>
<dbReference type="GO" id="GO:0045793">
    <property type="term" value="P:positive regulation of cell size"/>
    <property type="evidence" value="ECO:0007669"/>
    <property type="project" value="TreeGrafter"/>
</dbReference>
<reference evidence="3 4" key="1">
    <citation type="journal article" date="2023" name="Genes (Basel)">
        <title>Chromosome-Level Genome Assembly and Circadian Gene Repertoire of the Patagonia Blennie Eleginops maclovinus-The Closest Ancestral Proxy of Antarctic Cryonotothenioids.</title>
        <authorList>
            <person name="Cheng C.C."/>
            <person name="Rivera-Colon A.G."/>
            <person name="Minhas B.F."/>
            <person name="Wilson L."/>
            <person name="Rayamajhi N."/>
            <person name="Vargas-Chacoff L."/>
            <person name="Catchen J.M."/>
        </authorList>
    </citation>
    <scope>NUCLEOTIDE SEQUENCE [LARGE SCALE GENOMIC DNA]</scope>
    <source>
        <strain evidence="3">JMC-PN-2008</strain>
    </source>
</reference>
<gene>
    <name evidence="3" type="ORF">PBY51_021721</name>
</gene>
<proteinExistence type="predicted"/>
<name>A0AAN7XIG2_ELEMC</name>
<evidence type="ECO:0008006" key="5">
    <source>
        <dbReference type="Google" id="ProtNLM"/>
    </source>
</evidence>
<protein>
    <recommendedName>
        <fullName evidence="5">Protein Largen</fullName>
    </recommendedName>
</protein>
<evidence type="ECO:0000313" key="3">
    <source>
        <dbReference type="EMBL" id="KAK5860230.1"/>
    </source>
</evidence>
<keyword evidence="4" id="KW-1185">Reference proteome</keyword>
<organism evidence="3 4">
    <name type="scientific">Eleginops maclovinus</name>
    <name type="common">Patagonian blennie</name>
    <name type="synonym">Eleginus maclovinus</name>
    <dbReference type="NCBI Taxonomy" id="56733"/>
    <lineage>
        <taxon>Eukaryota</taxon>
        <taxon>Metazoa</taxon>
        <taxon>Chordata</taxon>
        <taxon>Craniata</taxon>
        <taxon>Vertebrata</taxon>
        <taxon>Euteleostomi</taxon>
        <taxon>Actinopterygii</taxon>
        <taxon>Neopterygii</taxon>
        <taxon>Teleostei</taxon>
        <taxon>Neoteleostei</taxon>
        <taxon>Acanthomorphata</taxon>
        <taxon>Eupercaria</taxon>
        <taxon>Perciformes</taxon>
        <taxon>Notothenioidei</taxon>
        <taxon>Eleginopidae</taxon>
        <taxon>Eleginops</taxon>
    </lineage>
</organism>
<evidence type="ECO:0000256" key="2">
    <source>
        <dbReference type="SAM" id="MobiDB-lite"/>
    </source>
</evidence>
<comment type="caution">
    <text evidence="3">The sequence shown here is derived from an EMBL/GenBank/DDBJ whole genome shotgun (WGS) entry which is preliminary data.</text>
</comment>
<feature type="compositionally biased region" description="Basic and acidic residues" evidence="2">
    <location>
        <begin position="509"/>
        <end position="518"/>
    </location>
</feature>
<feature type="region of interest" description="Disordered" evidence="2">
    <location>
        <begin position="192"/>
        <end position="312"/>
    </location>
</feature>
<evidence type="ECO:0000256" key="1">
    <source>
        <dbReference type="ARBA" id="ARBA00023054"/>
    </source>
</evidence>